<dbReference type="STRING" id="1144748.KS2013_211"/>
<name>A0A1B3B818_9GAMM</name>
<evidence type="ECO:0000313" key="2">
    <source>
        <dbReference type="EMBL" id="AOE48939.1"/>
    </source>
</evidence>
<dbReference type="KEGG" id="ksd:KS2013_211"/>
<protein>
    <submittedName>
        <fullName evidence="2">Putative transmembrane anti-sigma factor</fullName>
    </submittedName>
</protein>
<dbReference type="Pfam" id="PF13490">
    <property type="entry name" value="zf-HC2"/>
    <property type="match status" value="1"/>
</dbReference>
<evidence type="ECO:0000259" key="1">
    <source>
        <dbReference type="Pfam" id="PF13490"/>
    </source>
</evidence>
<evidence type="ECO:0000313" key="3">
    <source>
        <dbReference type="Proteomes" id="UP000094147"/>
    </source>
</evidence>
<dbReference type="Proteomes" id="UP000094147">
    <property type="component" value="Chromosome"/>
</dbReference>
<keyword evidence="2" id="KW-0472">Membrane</keyword>
<sequence>MLSCKHVVEQGSDYIDNELSIWRKLEMRLHLVICVHCRRYIKQLHRTVIMLSRGHYNDPGEQQLENLKQEYKKMSKAQS</sequence>
<reference evidence="3" key="1">
    <citation type="submission" date="2015-08" db="EMBL/GenBank/DDBJ databases">
        <authorList>
            <person name="Kim K.M."/>
        </authorList>
    </citation>
    <scope>NUCLEOTIDE SEQUENCE [LARGE SCALE GENOMIC DNA]</scope>
    <source>
        <strain evidence="3">KCTC 23892</strain>
    </source>
</reference>
<keyword evidence="3" id="KW-1185">Reference proteome</keyword>
<dbReference type="RefSeq" id="WP_068988559.1">
    <property type="nucleotide sequence ID" value="NZ_CP012418.1"/>
</dbReference>
<keyword evidence="2" id="KW-0812">Transmembrane</keyword>
<gene>
    <name evidence="2" type="ORF">KS2013_211</name>
</gene>
<dbReference type="EMBL" id="CP012418">
    <property type="protein sequence ID" value="AOE48939.1"/>
    <property type="molecule type" value="Genomic_DNA"/>
</dbReference>
<proteinExistence type="predicted"/>
<dbReference type="OrthoDB" id="8374021at2"/>
<dbReference type="AlphaFoldDB" id="A0A1B3B818"/>
<feature type="domain" description="Putative zinc-finger" evidence="1">
    <location>
        <begin position="4"/>
        <end position="38"/>
    </location>
</feature>
<accession>A0A1B3B818</accession>
<dbReference type="InterPro" id="IPR027383">
    <property type="entry name" value="Znf_put"/>
</dbReference>
<organism evidence="2 3">
    <name type="scientific">Kangiella sediminilitoris</name>
    <dbReference type="NCBI Taxonomy" id="1144748"/>
    <lineage>
        <taxon>Bacteria</taxon>
        <taxon>Pseudomonadati</taxon>
        <taxon>Pseudomonadota</taxon>
        <taxon>Gammaproteobacteria</taxon>
        <taxon>Kangiellales</taxon>
        <taxon>Kangiellaceae</taxon>
        <taxon>Kangiella</taxon>
    </lineage>
</organism>